<dbReference type="Gene3D" id="3.90.550.10">
    <property type="entry name" value="Spore Coat Polysaccharide Biosynthesis Protein SpsA, Chain A"/>
    <property type="match status" value="1"/>
</dbReference>
<comment type="subcellular location">
    <subcellularLocation>
        <location evidence="1">Endomembrane system</location>
        <topology evidence="1">Multi-pass membrane protein</topology>
    </subcellularLocation>
</comment>
<gene>
    <name evidence="10" type="ORF">QN277_007603</name>
</gene>
<dbReference type="Proteomes" id="UP001293593">
    <property type="component" value="Unassembled WGS sequence"/>
</dbReference>
<keyword evidence="11" id="KW-1185">Reference proteome</keyword>
<dbReference type="InterPro" id="IPR005150">
    <property type="entry name" value="Cellulose_synth"/>
</dbReference>
<dbReference type="EMBL" id="JAWXYG010000012">
    <property type="protein sequence ID" value="KAK4258111.1"/>
    <property type="molecule type" value="Genomic_DNA"/>
</dbReference>
<evidence type="ECO:0000313" key="11">
    <source>
        <dbReference type="Proteomes" id="UP001293593"/>
    </source>
</evidence>
<feature type="binding site" evidence="8">
    <location>
        <position position="110"/>
    </location>
    <ligand>
        <name>UDP-alpha-D-glucose</name>
        <dbReference type="ChEBI" id="CHEBI:58885"/>
    </ligand>
</feature>
<evidence type="ECO:0000256" key="7">
    <source>
        <dbReference type="ARBA" id="ARBA00023316"/>
    </source>
</evidence>
<dbReference type="Pfam" id="PF03552">
    <property type="entry name" value="Cellulose_synt"/>
    <property type="match status" value="1"/>
</dbReference>
<reference evidence="10" key="1">
    <citation type="submission" date="2023-10" db="EMBL/GenBank/DDBJ databases">
        <title>Chromosome-level genome of the transformable northern wattle, Acacia crassicarpa.</title>
        <authorList>
            <person name="Massaro I."/>
            <person name="Sinha N.R."/>
            <person name="Poethig S."/>
            <person name="Leichty A.R."/>
        </authorList>
    </citation>
    <scope>NUCLEOTIDE SEQUENCE</scope>
    <source>
        <strain evidence="10">Acra3RX</strain>
        <tissue evidence="10">Leaf</tissue>
    </source>
</reference>
<feature type="transmembrane region" description="Helical" evidence="9">
    <location>
        <begin position="24"/>
        <end position="45"/>
    </location>
</feature>
<sequence length="203" mass="23940">MEDCLPLNLCHVQKLQAFINRLQTLLHCTSLAFLFYYRASFFFLHETTIPFFLFLLIFFSEATLSFIWFLGIGFRWRPVVRTAFPERLPENDDELPPLDVFICTTDRIKEPTEQVMNTVLSAMALDYPPEKLHVYVSDDGGSLVTLGGLRAAWSFARWWLPFCRRYRLKNCCPKLYFSEMDDDDYDEDIEFIAEKQMIKVRSV</sequence>
<keyword evidence="3" id="KW-0808">Transferase</keyword>
<dbReference type="GO" id="GO:0016760">
    <property type="term" value="F:cellulose synthase (UDP-forming) activity"/>
    <property type="evidence" value="ECO:0007669"/>
    <property type="project" value="InterPro"/>
</dbReference>
<dbReference type="GO" id="GO:0012505">
    <property type="term" value="C:endomembrane system"/>
    <property type="evidence" value="ECO:0007669"/>
    <property type="project" value="UniProtKB-SubCell"/>
</dbReference>
<dbReference type="GO" id="GO:0016020">
    <property type="term" value="C:membrane"/>
    <property type="evidence" value="ECO:0007669"/>
    <property type="project" value="InterPro"/>
</dbReference>
<evidence type="ECO:0000256" key="5">
    <source>
        <dbReference type="ARBA" id="ARBA00022989"/>
    </source>
</evidence>
<evidence type="ECO:0000256" key="2">
    <source>
        <dbReference type="ARBA" id="ARBA00022676"/>
    </source>
</evidence>
<dbReference type="GO" id="GO:0071555">
    <property type="term" value="P:cell wall organization"/>
    <property type="evidence" value="ECO:0007669"/>
    <property type="project" value="UniProtKB-KW"/>
</dbReference>
<dbReference type="AlphaFoldDB" id="A0AAE1IUT9"/>
<dbReference type="PANTHER" id="PTHR13301">
    <property type="entry name" value="X-BOX TRANSCRIPTION FACTOR-RELATED"/>
    <property type="match status" value="1"/>
</dbReference>
<evidence type="ECO:0000313" key="10">
    <source>
        <dbReference type="EMBL" id="KAK4258111.1"/>
    </source>
</evidence>
<feature type="binding site" evidence="8">
    <location>
        <position position="139"/>
    </location>
    <ligand>
        <name>UDP-alpha-D-glucose</name>
        <dbReference type="ChEBI" id="CHEBI:58885"/>
    </ligand>
</feature>
<feature type="transmembrane region" description="Helical" evidence="9">
    <location>
        <begin position="51"/>
        <end position="71"/>
    </location>
</feature>
<feature type="binding site" evidence="8">
    <location>
        <position position="109"/>
    </location>
    <ligand>
        <name>UDP-alpha-D-glucose</name>
        <dbReference type="ChEBI" id="CHEBI:58885"/>
    </ligand>
</feature>
<evidence type="ECO:0000256" key="3">
    <source>
        <dbReference type="ARBA" id="ARBA00022679"/>
    </source>
</evidence>
<comment type="caution">
    <text evidence="10">The sequence shown here is derived from an EMBL/GenBank/DDBJ whole genome shotgun (WGS) entry which is preliminary data.</text>
</comment>
<keyword evidence="6 9" id="KW-0472">Membrane</keyword>
<proteinExistence type="predicted"/>
<protein>
    <submittedName>
        <fullName evidence="10">Uncharacterized protein</fullName>
    </submittedName>
</protein>
<evidence type="ECO:0000256" key="6">
    <source>
        <dbReference type="ARBA" id="ARBA00023136"/>
    </source>
</evidence>
<accession>A0AAE1IUT9</accession>
<keyword evidence="4 9" id="KW-0812">Transmembrane</keyword>
<dbReference type="GO" id="GO:0030244">
    <property type="term" value="P:cellulose biosynthetic process"/>
    <property type="evidence" value="ECO:0007669"/>
    <property type="project" value="InterPro"/>
</dbReference>
<evidence type="ECO:0000256" key="1">
    <source>
        <dbReference type="ARBA" id="ARBA00004127"/>
    </source>
</evidence>
<keyword evidence="2" id="KW-0328">Glycosyltransferase</keyword>
<evidence type="ECO:0000256" key="4">
    <source>
        <dbReference type="ARBA" id="ARBA00022692"/>
    </source>
</evidence>
<dbReference type="InterPro" id="IPR029044">
    <property type="entry name" value="Nucleotide-diphossugar_trans"/>
</dbReference>
<evidence type="ECO:0000256" key="8">
    <source>
        <dbReference type="PIRSR" id="PIRSR605150-2"/>
    </source>
</evidence>
<evidence type="ECO:0000256" key="9">
    <source>
        <dbReference type="SAM" id="Phobius"/>
    </source>
</evidence>
<keyword evidence="7" id="KW-0961">Cell wall biogenesis/degradation</keyword>
<name>A0AAE1IUT9_9FABA</name>
<dbReference type="FunFam" id="3.90.550.10:FF:000194">
    <property type="entry name" value="Cellulose synthase-like protein G2 isoform A"/>
    <property type="match status" value="1"/>
</dbReference>
<keyword evidence="5 9" id="KW-1133">Transmembrane helix</keyword>
<organism evidence="10 11">
    <name type="scientific">Acacia crassicarpa</name>
    <name type="common">northern wattle</name>
    <dbReference type="NCBI Taxonomy" id="499986"/>
    <lineage>
        <taxon>Eukaryota</taxon>
        <taxon>Viridiplantae</taxon>
        <taxon>Streptophyta</taxon>
        <taxon>Embryophyta</taxon>
        <taxon>Tracheophyta</taxon>
        <taxon>Spermatophyta</taxon>
        <taxon>Magnoliopsida</taxon>
        <taxon>eudicotyledons</taxon>
        <taxon>Gunneridae</taxon>
        <taxon>Pentapetalae</taxon>
        <taxon>rosids</taxon>
        <taxon>fabids</taxon>
        <taxon>Fabales</taxon>
        <taxon>Fabaceae</taxon>
        <taxon>Caesalpinioideae</taxon>
        <taxon>mimosoid clade</taxon>
        <taxon>Acacieae</taxon>
        <taxon>Acacia</taxon>
    </lineage>
</organism>